<evidence type="ECO:0000313" key="3">
    <source>
        <dbReference type="EMBL" id="CAL6023810.1"/>
    </source>
</evidence>
<gene>
    <name evidence="3" type="ORF">HINF_LOCUS29314</name>
    <name evidence="2" type="ORF">HINF_LOCUS42208</name>
</gene>
<keyword evidence="1" id="KW-0472">Membrane</keyword>
<dbReference type="EMBL" id="CATOUU010000849">
    <property type="protein sequence ID" value="CAI9954563.1"/>
    <property type="molecule type" value="Genomic_DNA"/>
</dbReference>
<protein>
    <submittedName>
        <fullName evidence="3">Hypothetical_protein</fullName>
    </submittedName>
</protein>
<name>A0AA86QAS8_9EUKA</name>
<evidence type="ECO:0000256" key="1">
    <source>
        <dbReference type="SAM" id="Phobius"/>
    </source>
</evidence>
<accession>A0AA86QAS8</accession>
<organism evidence="2">
    <name type="scientific">Hexamita inflata</name>
    <dbReference type="NCBI Taxonomy" id="28002"/>
    <lineage>
        <taxon>Eukaryota</taxon>
        <taxon>Metamonada</taxon>
        <taxon>Diplomonadida</taxon>
        <taxon>Hexamitidae</taxon>
        <taxon>Hexamitinae</taxon>
        <taxon>Hexamita</taxon>
    </lineage>
</organism>
<sequence length="121" mass="14339">MIMGQIQVNYLLNSLMTIHQLFNCHVATVLLYGLIKTVKKYHKLCCVVQKVISNCLTEIVNQCISMFLLSARQLPYVQKDCLHYSKLKMCWLQNVYHDQYKFNPQYYQLQTSQQPVRTIME</sequence>
<keyword evidence="4" id="KW-1185">Reference proteome</keyword>
<evidence type="ECO:0000313" key="2">
    <source>
        <dbReference type="EMBL" id="CAI9954563.1"/>
    </source>
</evidence>
<reference evidence="3 4" key="2">
    <citation type="submission" date="2024-07" db="EMBL/GenBank/DDBJ databases">
        <authorList>
            <person name="Akdeniz Z."/>
        </authorList>
    </citation>
    <scope>NUCLEOTIDE SEQUENCE [LARGE SCALE GENOMIC DNA]</scope>
</reference>
<proteinExistence type="predicted"/>
<evidence type="ECO:0000313" key="4">
    <source>
        <dbReference type="Proteomes" id="UP001642409"/>
    </source>
</evidence>
<reference evidence="2" key="1">
    <citation type="submission" date="2023-06" db="EMBL/GenBank/DDBJ databases">
        <authorList>
            <person name="Kurt Z."/>
        </authorList>
    </citation>
    <scope>NUCLEOTIDE SEQUENCE</scope>
</reference>
<keyword evidence="1" id="KW-0812">Transmembrane</keyword>
<keyword evidence="1" id="KW-1133">Transmembrane helix</keyword>
<comment type="caution">
    <text evidence="2">The sequence shown here is derived from an EMBL/GenBank/DDBJ whole genome shotgun (WGS) entry which is preliminary data.</text>
</comment>
<feature type="transmembrane region" description="Helical" evidence="1">
    <location>
        <begin position="12"/>
        <end position="35"/>
    </location>
</feature>
<dbReference type="AlphaFoldDB" id="A0AA86QAS8"/>
<dbReference type="EMBL" id="CAXDID020000094">
    <property type="protein sequence ID" value="CAL6023810.1"/>
    <property type="molecule type" value="Genomic_DNA"/>
</dbReference>
<dbReference type="Proteomes" id="UP001642409">
    <property type="component" value="Unassembled WGS sequence"/>
</dbReference>